<proteinExistence type="predicted"/>
<keyword evidence="1" id="KW-0812">Transmembrane</keyword>
<keyword evidence="1" id="KW-0472">Membrane</keyword>
<protein>
    <recommendedName>
        <fullName evidence="3">DUF4399 domain-containing protein</fullName>
    </recommendedName>
</protein>
<evidence type="ECO:0008006" key="3">
    <source>
        <dbReference type="Google" id="ProtNLM"/>
    </source>
</evidence>
<gene>
    <name evidence="2" type="ORF">AVDCRST_MAG89-3491</name>
</gene>
<reference evidence="2" key="1">
    <citation type="submission" date="2020-02" db="EMBL/GenBank/DDBJ databases">
        <authorList>
            <person name="Meier V. D."/>
        </authorList>
    </citation>
    <scope>NUCLEOTIDE SEQUENCE</scope>
    <source>
        <strain evidence="2">AVDCRST_MAG89</strain>
    </source>
</reference>
<dbReference type="AlphaFoldDB" id="A0A6J4MDN8"/>
<keyword evidence="1" id="KW-1133">Transmembrane helix</keyword>
<organism evidence="2">
    <name type="scientific">uncultured Gemmatimonadota bacterium</name>
    <dbReference type="NCBI Taxonomy" id="203437"/>
    <lineage>
        <taxon>Bacteria</taxon>
        <taxon>Pseudomonadati</taxon>
        <taxon>Gemmatimonadota</taxon>
        <taxon>environmental samples</taxon>
    </lineage>
</organism>
<sequence>MGPLCFTSETEGMTDSNAAPRPLATDRAYGIIAAVLGLLALFFLLRGGPADTGNAAAAGVPRLSVLEPREGAEVSLPAGVVFDAGTRLEVGPMGWNAGGRHVHLLVGGQDLMAGAADVQPLGGNRYRWTVPSLPRGAQTLHLTWSDESHRPLAEGASRPVKVIVR</sequence>
<evidence type="ECO:0000313" key="2">
    <source>
        <dbReference type="EMBL" id="CAA9356910.1"/>
    </source>
</evidence>
<accession>A0A6J4MDN8</accession>
<evidence type="ECO:0000256" key="1">
    <source>
        <dbReference type="SAM" id="Phobius"/>
    </source>
</evidence>
<feature type="transmembrane region" description="Helical" evidence="1">
    <location>
        <begin position="28"/>
        <end position="45"/>
    </location>
</feature>
<dbReference type="EMBL" id="CADCTV010000727">
    <property type="protein sequence ID" value="CAA9356910.1"/>
    <property type="molecule type" value="Genomic_DNA"/>
</dbReference>
<name>A0A6J4MDN8_9BACT</name>